<gene>
    <name evidence="2" type="ORF">HG543_45470</name>
</gene>
<dbReference type="Proteomes" id="UP000518300">
    <property type="component" value="Unassembled WGS sequence"/>
</dbReference>
<dbReference type="RefSeq" id="WP_169351224.1">
    <property type="nucleotide sequence ID" value="NZ_JABBJJ010000380.1"/>
</dbReference>
<reference evidence="2 3" key="1">
    <citation type="submission" date="2020-04" db="EMBL/GenBank/DDBJ databases">
        <title>Draft genome of Pyxidicoccus fallax type strain.</title>
        <authorList>
            <person name="Whitworth D.E."/>
        </authorList>
    </citation>
    <scope>NUCLEOTIDE SEQUENCE [LARGE SCALE GENOMIC DNA]</scope>
    <source>
        <strain evidence="2 3">DSM 14698</strain>
    </source>
</reference>
<keyword evidence="1" id="KW-0732">Signal</keyword>
<organism evidence="2 3">
    <name type="scientific">Pyxidicoccus fallax</name>
    <dbReference type="NCBI Taxonomy" id="394095"/>
    <lineage>
        <taxon>Bacteria</taxon>
        <taxon>Pseudomonadati</taxon>
        <taxon>Myxococcota</taxon>
        <taxon>Myxococcia</taxon>
        <taxon>Myxococcales</taxon>
        <taxon>Cystobacterineae</taxon>
        <taxon>Myxococcaceae</taxon>
        <taxon>Pyxidicoccus</taxon>
    </lineage>
</organism>
<evidence type="ECO:0000313" key="2">
    <source>
        <dbReference type="EMBL" id="NMO22060.1"/>
    </source>
</evidence>
<sequence>MRGKLVHSFRWALSALVLGACGPTEVAEDTVAGVGESTQAVLYPPPAPASGNIVDSTAFLGPVSVGGAVQAQFTANPQFFSFSFRVQPGAQVKLEVTHLGSSMYLDTGLFLYGPRLANGSWGTNMVALDDDAGYGQLSKIAAVALSQGGEYLAVVSSGSGAGKQFRLQLDCLNGLCAPQALSLVEVPPSSGLAAAMAAGNARCDTGENWCDGILDTYNVSGAHGLDAVASAAAYASLGELMDYWRFERWPNGESWADFLQEHGSWWLELQQVLPAELAGGAVPQVAHYYASYPVAPGAKDYHHVYVFYFPQTNRVAVLQHITHEI</sequence>
<evidence type="ECO:0000256" key="1">
    <source>
        <dbReference type="SAM" id="SignalP"/>
    </source>
</evidence>
<accession>A0A848LWS4</accession>
<name>A0A848LWS4_9BACT</name>
<dbReference type="Gene3D" id="2.60.120.380">
    <property type="match status" value="1"/>
</dbReference>
<evidence type="ECO:0000313" key="3">
    <source>
        <dbReference type="Proteomes" id="UP000518300"/>
    </source>
</evidence>
<proteinExistence type="predicted"/>
<evidence type="ECO:0008006" key="4">
    <source>
        <dbReference type="Google" id="ProtNLM"/>
    </source>
</evidence>
<dbReference type="PROSITE" id="PS51257">
    <property type="entry name" value="PROKAR_LIPOPROTEIN"/>
    <property type="match status" value="1"/>
</dbReference>
<comment type="caution">
    <text evidence="2">The sequence shown here is derived from an EMBL/GenBank/DDBJ whole genome shotgun (WGS) entry which is preliminary data.</text>
</comment>
<feature type="signal peptide" evidence="1">
    <location>
        <begin position="1"/>
        <end position="26"/>
    </location>
</feature>
<keyword evidence="3" id="KW-1185">Reference proteome</keyword>
<feature type="chain" id="PRO_5032372630" description="Lipoprotein" evidence="1">
    <location>
        <begin position="27"/>
        <end position="325"/>
    </location>
</feature>
<dbReference type="AlphaFoldDB" id="A0A848LWS4"/>
<dbReference type="EMBL" id="JABBJJ010000380">
    <property type="protein sequence ID" value="NMO22060.1"/>
    <property type="molecule type" value="Genomic_DNA"/>
</dbReference>
<protein>
    <recommendedName>
        <fullName evidence="4">Lipoprotein</fullName>
    </recommendedName>
</protein>